<dbReference type="AlphaFoldDB" id="A0A1I8AJX1"/>
<dbReference type="Proteomes" id="UP000095287">
    <property type="component" value="Unplaced"/>
</dbReference>
<dbReference type="WBParaSite" id="L893_g6498.t1">
    <property type="protein sequence ID" value="L893_g6498.t1"/>
    <property type="gene ID" value="L893_g6498"/>
</dbReference>
<evidence type="ECO:0000313" key="2">
    <source>
        <dbReference type="WBParaSite" id="L893_g6498.t1"/>
    </source>
</evidence>
<keyword evidence="1" id="KW-1185">Reference proteome</keyword>
<organism evidence="1 2">
    <name type="scientific">Steinernema glaseri</name>
    <dbReference type="NCBI Taxonomy" id="37863"/>
    <lineage>
        <taxon>Eukaryota</taxon>
        <taxon>Metazoa</taxon>
        <taxon>Ecdysozoa</taxon>
        <taxon>Nematoda</taxon>
        <taxon>Chromadorea</taxon>
        <taxon>Rhabditida</taxon>
        <taxon>Tylenchina</taxon>
        <taxon>Panagrolaimomorpha</taxon>
        <taxon>Strongyloidoidea</taxon>
        <taxon>Steinernematidae</taxon>
        <taxon>Steinernema</taxon>
    </lineage>
</organism>
<proteinExistence type="predicted"/>
<name>A0A1I8AJX1_9BILA</name>
<evidence type="ECO:0000313" key="1">
    <source>
        <dbReference type="Proteomes" id="UP000095287"/>
    </source>
</evidence>
<accession>A0A1I8AJX1</accession>
<protein>
    <submittedName>
        <fullName evidence="2">Uncharacterized protein</fullName>
    </submittedName>
</protein>
<reference evidence="2" key="1">
    <citation type="submission" date="2016-11" db="UniProtKB">
        <authorList>
            <consortium name="WormBaseParasite"/>
        </authorList>
    </citation>
    <scope>IDENTIFICATION</scope>
</reference>
<sequence>MRAKKPLKIVWKFGEIAVYDAKRGKRRMMRVQSSRYAQKVQAVKAIVHADVFDGPQLKMTYVKPPPKPPSISSQSGFSTVMSMSTATTVVSTSLVVL</sequence>